<dbReference type="Proteomes" id="UP000695022">
    <property type="component" value="Unplaced"/>
</dbReference>
<keyword evidence="1" id="KW-0175">Coiled coil</keyword>
<proteinExistence type="predicted"/>
<evidence type="ECO:0000256" key="1">
    <source>
        <dbReference type="SAM" id="Coils"/>
    </source>
</evidence>
<dbReference type="InterPro" id="IPR051783">
    <property type="entry name" value="NAD(P)-dependent_oxidoreduct"/>
</dbReference>
<dbReference type="Gene3D" id="3.40.50.300">
    <property type="entry name" value="P-loop containing nucleotide triphosphate hydrolases"/>
    <property type="match status" value="1"/>
</dbReference>
<evidence type="ECO:0000313" key="3">
    <source>
        <dbReference type="RefSeq" id="XP_014676631.1"/>
    </source>
</evidence>
<keyword evidence="2" id="KW-1185">Reference proteome</keyword>
<dbReference type="Pfam" id="PF00406">
    <property type="entry name" value="ADK"/>
    <property type="match status" value="1"/>
</dbReference>
<dbReference type="RefSeq" id="XP_014676631.1">
    <property type="nucleotide sequence ID" value="XM_014821145.1"/>
</dbReference>
<dbReference type="InterPro" id="IPR036291">
    <property type="entry name" value="NAD(P)-bd_dom_sf"/>
</dbReference>
<dbReference type="Gene3D" id="3.40.50.720">
    <property type="entry name" value="NAD(P)-binding Rossmann-like Domain"/>
    <property type="match status" value="1"/>
</dbReference>
<reference evidence="3" key="1">
    <citation type="submission" date="2025-08" db="UniProtKB">
        <authorList>
            <consortium name="RefSeq"/>
        </authorList>
    </citation>
    <scope>IDENTIFICATION</scope>
</reference>
<dbReference type="Pfam" id="PF05186">
    <property type="entry name" value="Dpy-30"/>
    <property type="match status" value="1"/>
</dbReference>
<dbReference type="Gene3D" id="1.20.890.10">
    <property type="entry name" value="cAMP-dependent protein kinase regulatory subunit, dimerization-anchoring domain"/>
    <property type="match status" value="1"/>
</dbReference>
<dbReference type="PANTHER" id="PTHR48079">
    <property type="entry name" value="PROTEIN YEEZ"/>
    <property type="match status" value="1"/>
</dbReference>
<dbReference type="SUPFAM" id="SSF51735">
    <property type="entry name" value="NAD(P)-binding Rossmann-fold domains"/>
    <property type="match status" value="1"/>
</dbReference>
<feature type="coiled-coil region" evidence="1">
    <location>
        <begin position="565"/>
        <end position="605"/>
    </location>
</feature>
<protein>
    <submittedName>
        <fullName evidence="3">Adenylate kinase 7-like</fullName>
    </submittedName>
</protein>
<sequence>MDAEQVETLSISSPVKQGNKRIFVNNVDLFTGKNIGKYLNGCFPGASQQPLDAEDEEAASVRSYEASSPQEGTFDVCGSLSHREGGRPPWIAHIVDSSDRESMEEALLDCDVIVYNITDGAAQLEEARWAVSTLHGHIDELSSQKIFILLSTVMTWAKSKLMDAEDPDIPFTEEDFRKRRAHPNFKEHMSLEKHALKLGKTNKSKLMTYVVASGLTYGCEEEVFHFFFKEAWHNAPFLPVLGGGENNQPTIHIQDLASVVQNIIDGRPKTKYILAVDDSRSTLEDIIKAISVHLSNGCVKQIPIADVFLYKDITQVQCDMLLVDLPMEASCVKDRMNIRWVAEMGVVENAAAVVAEFRKSRGLLEKSAARANDDGDDGDDDDGKAMEDKELLDAIREAQEINNGRIEDQYITNFFRDILLSKQCQNQGFILDGYPKTTDQAKVLFAVTDEDREDNPDGDLKYNALIMPEVVVHLEAPDTFLKERVINLPEAVVHGTHNSEAGFTRRLDEYSLINTEDETVLNYFDELEIHPERINIATDDSPEMKQTVEQIVEIIGAPRNYGPSEEELEEARRLAVEKKLREQEEARMKRQQEEATETAERAASEAEWAARLQRVRQQESELLATRSVPMRNYLMRHVMPTLTQGLLECSKVRPDDPVDYLAEYLFKNNPSSV</sequence>
<gene>
    <name evidence="3" type="primary">LOC106816514</name>
</gene>
<dbReference type="GeneID" id="106816514"/>
<dbReference type="SUPFAM" id="SSF52540">
    <property type="entry name" value="P-loop containing nucleoside triphosphate hydrolases"/>
    <property type="match status" value="1"/>
</dbReference>
<dbReference type="PANTHER" id="PTHR48079:SF6">
    <property type="entry name" value="NAD(P)-BINDING DOMAIN-CONTAINING PROTEIN-RELATED"/>
    <property type="match status" value="1"/>
</dbReference>
<dbReference type="InterPro" id="IPR047499">
    <property type="entry name" value="DD_AK7"/>
</dbReference>
<dbReference type="CDD" id="cd22967">
    <property type="entry name" value="DD_AK7"/>
    <property type="match status" value="1"/>
</dbReference>
<organism evidence="2 3">
    <name type="scientific">Priapulus caudatus</name>
    <name type="common">Priapulid worm</name>
    <dbReference type="NCBI Taxonomy" id="37621"/>
    <lineage>
        <taxon>Eukaryota</taxon>
        <taxon>Metazoa</taxon>
        <taxon>Ecdysozoa</taxon>
        <taxon>Scalidophora</taxon>
        <taxon>Priapulida</taxon>
        <taxon>Priapulimorpha</taxon>
        <taxon>Priapulimorphida</taxon>
        <taxon>Priapulidae</taxon>
        <taxon>Priapulus</taxon>
    </lineage>
</organism>
<accession>A0ABM1EWR0</accession>
<name>A0ABM1EWR0_PRICU</name>
<dbReference type="InterPro" id="IPR027417">
    <property type="entry name" value="P-loop_NTPase"/>
</dbReference>
<evidence type="ECO:0000313" key="2">
    <source>
        <dbReference type="Proteomes" id="UP000695022"/>
    </source>
</evidence>
<dbReference type="InterPro" id="IPR007858">
    <property type="entry name" value="Dpy-30_motif"/>
</dbReference>